<dbReference type="GO" id="GO:0016757">
    <property type="term" value="F:glycosyltransferase activity"/>
    <property type="evidence" value="ECO:0007669"/>
    <property type="project" value="UniProtKB-KW"/>
</dbReference>
<keyword evidence="2" id="KW-0328">Glycosyltransferase</keyword>
<evidence type="ECO:0000313" key="2">
    <source>
        <dbReference type="EMBL" id="MEF3364957.1"/>
    </source>
</evidence>
<keyword evidence="2" id="KW-0808">Transferase</keyword>
<dbReference type="InterPro" id="IPR050834">
    <property type="entry name" value="Glycosyltransf_2"/>
</dbReference>
<gene>
    <name evidence="2" type="ORF">V3H18_00250</name>
</gene>
<dbReference type="InterPro" id="IPR001173">
    <property type="entry name" value="Glyco_trans_2-like"/>
</dbReference>
<dbReference type="Gene3D" id="3.90.550.10">
    <property type="entry name" value="Spore Coat Polysaccharide Biosynthesis Protein SpsA, Chain A"/>
    <property type="match status" value="1"/>
</dbReference>
<evidence type="ECO:0000259" key="1">
    <source>
        <dbReference type="Pfam" id="PF00535"/>
    </source>
</evidence>
<proteinExistence type="predicted"/>
<comment type="caution">
    <text evidence="2">The sequence shown here is derived from an EMBL/GenBank/DDBJ whole genome shotgun (WGS) entry which is preliminary data.</text>
</comment>
<dbReference type="SUPFAM" id="SSF53448">
    <property type="entry name" value="Nucleotide-diphospho-sugar transferases"/>
    <property type="match status" value="1"/>
</dbReference>
<keyword evidence="3" id="KW-1185">Reference proteome</keyword>
<dbReference type="EMBL" id="JAZHYN010000001">
    <property type="protein sequence ID" value="MEF3364957.1"/>
    <property type="molecule type" value="Genomic_DNA"/>
</dbReference>
<dbReference type="Proteomes" id="UP001350748">
    <property type="component" value="Unassembled WGS sequence"/>
</dbReference>
<dbReference type="PANTHER" id="PTHR43685:SF11">
    <property type="entry name" value="GLYCOSYLTRANSFERASE TAGX-RELATED"/>
    <property type="match status" value="1"/>
</dbReference>
<dbReference type="Pfam" id="PF00535">
    <property type="entry name" value="Glycos_transf_2"/>
    <property type="match status" value="1"/>
</dbReference>
<reference evidence="2 3" key="1">
    <citation type="submission" date="2024-02" db="EMBL/GenBank/DDBJ databases">
        <authorList>
            <person name="Grouzdev D."/>
        </authorList>
    </citation>
    <scope>NUCLEOTIDE SEQUENCE [LARGE SCALE GENOMIC DNA]</scope>
    <source>
        <strain evidence="2 3">9N</strain>
    </source>
</reference>
<name>A0ABU7XD28_9HYPH</name>
<organism evidence="2 3">
    <name type="scientific">Methylocystis borbori</name>
    <dbReference type="NCBI Taxonomy" id="3118750"/>
    <lineage>
        <taxon>Bacteria</taxon>
        <taxon>Pseudomonadati</taxon>
        <taxon>Pseudomonadota</taxon>
        <taxon>Alphaproteobacteria</taxon>
        <taxon>Hyphomicrobiales</taxon>
        <taxon>Methylocystaceae</taxon>
        <taxon>Methylocystis</taxon>
    </lineage>
</organism>
<dbReference type="PANTHER" id="PTHR43685">
    <property type="entry name" value="GLYCOSYLTRANSFERASE"/>
    <property type="match status" value="1"/>
</dbReference>
<dbReference type="InterPro" id="IPR029044">
    <property type="entry name" value="Nucleotide-diphossugar_trans"/>
</dbReference>
<dbReference type="RefSeq" id="WP_332079838.1">
    <property type="nucleotide sequence ID" value="NZ_JAZHYN010000001.1"/>
</dbReference>
<accession>A0ABU7XD28</accession>
<evidence type="ECO:0000313" key="3">
    <source>
        <dbReference type="Proteomes" id="UP001350748"/>
    </source>
</evidence>
<dbReference type="EC" id="2.4.-.-" evidence="2"/>
<protein>
    <submittedName>
        <fullName evidence="2">Glycosyltransferase</fullName>
        <ecNumber evidence="2">2.4.-.-</ecNumber>
    </submittedName>
</protein>
<sequence>MLISVVTPVYNGAPFLRAALSSILAQDIEFELIISDDGSTDDTVETIESIDDKRLRFFKNRSNAGIFGNLNRCIERARGSYIQVFCQDDLMKNGYLAAQLEMLRKHPDAGLVYGNPEYINEFTGVVTTSLEDRTPEVVNRNLYVWIASHYGALPASLSSIMFPRRTIETIGLFNAAFRVAGDLEFYHRVAERFPIVRDARIFHSVRSHSKMASVHSKTGGYYLREELALDAWSRALWSGEDYRKLQYFRSAVRGNYHLSWIMRAAMRGELMLALKSLAQLNQIYPLNWVLWWRIARAFGKIPAPLLPAPPR</sequence>
<feature type="domain" description="Glycosyltransferase 2-like" evidence="1">
    <location>
        <begin position="4"/>
        <end position="126"/>
    </location>
</feature>